<gene>
    <name evidence="7" type="ORF">DPMN_122240</name>
</gene>
<evidence type="ECO:0000256" key="2">
    <source>
        <dbReference type="ARBA" id="ARBA00022499"/>
    </source>
</evidence>
<dbReference type="AlphaFoldDB" id="A0A9D4GNN0"/>
<dbReference type="GO" id="GO:0005634">
    <property type="term" value="C:nucleus"/>
    <property type="evidence" value="ECO:0007669"/>
    <property type="project" value="UniProtKB-SubCell"/>
</dbReference>
<dbReference type="GO" id="GO:0070182">
    <property type="term" value="F:DNA polymerase binding"/>
    <property type="evidence" value="ECO:0007669"/>
    <property type="project" value="TreeGrafter"/>
</dbReference>
<dbReference type="GO" id="GO:0036297">
    <property type="term" value="P:interstrand cross-link repair"/>
    <property type="evidence" value="ECO:0007669"/>
    <property type="project" value="TreeGrafter"/>
</dbReference>
<dbReference type="InterPro" id="IPR029448">
    <property type="entry name" value="FANCD2"/>
</dbReference>
<dbReference type="Proteomes" id="UP000828390">
    <property type="component" value="Unassembled WGS sequence"/>
</dbReference>
<comment type="subcellular location">
    <subcellularLocation>
        <location evidence="1">Nucleus</location>
    </subcellularLocation>
</comment>
<proteinExistence type="inferred from homology"/>
<keyword evidence="8" id="KW-1185">Reference proteome</keyword>
<evidence type="ECO:0000256" key="4">
    <source>
        <dbReference type="ARBA" id="ARBA00023242"/>
    </source>
</evidence>
<protein>
    <recommendedName>
        <fullName evidence="9">Fanconi anemia group D2 protein</fullName>
    </recommendedName>
</protein>
<evidence type="ECO:0000256" key="5">
    <source>
        <dbReference type="ARBA" id="ARBA00093456"/>
    </source>
</evidence>
<evidence type="ECO:0000256" key="1">
    <source>
        <dbReference type="ARBA" id="ARBA00004123"/>
    </source>
</evidence>
<evidence type="ECO:0008006" key="9">
    <source>
        <dbReference type="Google" id="ProtNLM"/>
    </source>
</evidence>
<name>A0A9D4GNN0_DREPO</name>
<dbReference type="GO" id="GO:0007129">
    <property type="term" value="P:homologous chromosome pairing at meiosis"/>
    <property type="evidence" value="ECO:0007669"/>
    <property type="project" value="TreeGrafter"/>
</dbReference>
<evidence type="ECO:0000313" key="7">
    <source>
        <dbReference type="EMBL" id="KAH3820494.1"/>
    </source>
</evidence>
<comment type="caution">
    <text evidence="7">The sequence shown here is derived from an EMBL/GenBank/DDBJ whole genome shotgun (WGS) entry which is preliminary data.</text>
</comment>
<evidence type="ECO:0000256" key="3">
    <source>
        <dbReference type="ARBA" id="ARBA00022843"/>
    </source>
</evidence>
<dbReference type="Pfam" id="PF14631">
    <property type="entry name" value="FancD2"/>
    <property type="match status" value="1"/>
</dbReference>
<evidence type="ECO:0000313" key="8">
    <source>
        <dbReference type="Proteomes" id="UP000828390"/>
    </source>
</evidence>
<organism evidence="7 8">
    <name type="scientific">Dreissena polymorpha</name>
    <name type="common">Zebra mussel</name>
    <name type="synonym">Mytilus polymorpha</name>
    <dbReference type="NCBI Taxonomy" id="45954"/>
    <lineage>
        <taxon>Eukaryota</taxon>
        <taxon>Metazoa</taxon>
        <taxon>Spiralia</taxon>
        <taxon>Lophotrochozoa</taxon>
        <taxon>Mollusca</taxon>
        <taxon>Bivalvia</taxon>
        <taxon>Autobranchia</taxon>
        <taxon>Heteroconchia</taxon>
        <taxon>Euheterodonta</taxon>
        <taxon>Imparidentia</taxon>
        <taxon>Neoheterodontei</taxon>
        <taxon>Myida</taxon>
        <taxon>Dreissenoidea</taxon>
        <taxon>Dreissenidae</taxon>
        <taxon>Dreissena</taxon>
    </lineage>
</organism>
<reference evidence="7" key="1">
    <citation type="journal article" date="2019" name="bioRxiv">
        <title>The Genome of the Zebra Mussel, Dreissena polymorpha: A Resource for Invasive Species Research.</title>
        <authorList>
            <person name="McCartney M.A."/>
            <person name="Auch B."/>
            <person name="Kono T."/>
            <person name="Mallez S."/>
            <person name="Zhang Y."/>
            <person name="Obille A."/>
            <person name="Becker A."/>
            <person name="Abrahante J.E."/>
            <person name="Garbe J."/>
            <person name="Badalamenti J.P."/>
            <person name="Herman A."/>
            <person name="Mangelson H."/>
            <person name="Liachko I."/>
            <person name="Sullivan S."/>
            <person name="Sone E.D."/>
            <person name="Koren S."/>
            <person name="Silverstein K.A.T."/>
            <person name="Beckman K.B."/>
            <person name="Gohl D.M."/>
        </authorList>
    </citation>
    <scope>NUCLEOTIDE SEQUENCE</scope>
    <source>
        <strain evidence="7">Duluth1</strain>
        <tissue evidence="7">Whole animal</tissue>
    </source>
</reference>
<keyword evidence="2" id="KW-1017">Isopeptide bond</keyword>
<dbReference type="EMBL" id="JAIWYP010000005">
    <property type="protein sequence ID" value="KAH3820494.1"/>
    <property type="molecule type" value="Genomic_DNA"/>
</dbReference>
<dbReference type="GO" id="GO:1990918">
    <property type="term" value="P:double-strand break repair involved in meiotic recombination"/>
    <property type="evidence" value="ECO:0007669"/>
    <property type="project" value="TreeGrafter"/>
</dbReference>
<sequence length="360" mass="40166">MCEDVMSRCMRFGTQGGVFKTSKREPAIVDNWREIRKKISPSFIMVLERSVLQKRKAADNKKAPQPKKNKSLDDDSDDYKSSSLFYLSCRSAGLHLKNGHKYNVLGADQAMVQKNLTKELKSKGGADVVEKFAEGFEEYIENAARFHKSLLPSVTDSECQSARACLQGSAVKILLGVDLIQTSLMRVLCEKLPEFTGEKDSTILEQGQKVNVPHLLLSQFQWLDHIVNGKEVTEKLLEMLTCSCDEVQREIINCLPYIVQDSEHTTVATALRDILAENKQLSIPILDALSNLVLPSTLLAEIRDSVLQLLASVDLDDLPVLVKFLLQSVTSQDCLEVASELRKNLEFDWSTAVSSSKKSG</sequence>
<dbReference type="GO" id="GO:0000793">
    <property type="term" value="C:condensed chromosome"/>
    <property type="evidence" value="ECO:0007669"/>
    <property type="project" value="TreeGrafter"/>
</dbReference>
<keyword evidence="3" id="KW-0832">Ubl conjugation</keyword>
<keyword evidence="4" id="KW-0539">Nucleus</keyword>
<evidence type="ECO:0000256" key="6">
    <source>
        <dbReference type="SAM" id="MobiDB-lite"/>
    </source>
</evidence>
<reference evidence="7" key="2">
    <citation type="submission" date="2020-11" db="EMBL/GenBank/DDBJ databases">
        <authorList>
            <person name="McCartney M.A."/>
            <person name="Auch B."/>
            <person name="Kono T."/>
            <person name="Mallez S."/>
            <person name="Becker A."/>
            <person name="Gohl D.M."/>
            <person name="Silverstein K.A.T."/>
            <person name="Koren S."/>
            <person name="Bechman K.B."/>
            <person name="Herman A."/>
            <person name="Abrahante J.E."/>
            <person name="Garbe J."/>
        </authorList>
    </citation>
    <scope>NUCLEOTIDE SEQUENCE</scope>
    <source>
        <strain evidence="7">Duluth1</strain>
        <tissue evidence="7">Whole animal</tissue>
    </source>
</reference>
<dbReference type="GO" id="GO:0031573">
    <property type="term" value="P:mitotic intra-S DNA damage checkpoint signaling"/>
    <property type="evidence" value="ECO:0007669"/>
    <property type="project" value="TreeGrafter"/>
</dbReference>
<feature type="region of interest" description="Disordered" evidence="6">
    <location>
        <begin position="55"/>
        <end position="79"/>
    </location>
</feature>
<comment type="similarity">
    <text evidence="5">Belongs to the Fanconi anemia protein FANCD2 family.</text>
</comment>
<dbReference type="PANTHER" id="PTHR32086:SF0">
    <property type="entry name" value="FANCONI ANEMIA GROUP D2 PROTEIN"/>
    <property type="match status" value="1"/>
</dbReference>
<dbReference type="PANTHER" id="PTHR32086">
    <property type="entry name" value="FANCONI ANEMIA GROUP D2 PROTEIN"/>
    <property type="match status" value="1"/>
</dbReference>
<accession>A0A9D4GNN0</accession>